<dbReference type="Pfam" id="PF19744">
    <property type="entry name" value="DUF6232"/>
    <property type="match status" value="1"/>
</dbReference>
<feature type="transmembrane region" description="Helical" evidence="1">
    <location>
        <begin position="56"/>
        <end position="77"/>
    </location>
</feature>
<comment type="caution">
    <text evidence="2">The sequence shown here is derived from an EMBL/GenBank/DDBJ whole genome shotgun (WGS) entry which is preliminary data.</text>
</comment>
<dbReference type="Proteomes" id="UP000251889">
    <property type="component" value="Unassembled WGS sequence"/>
</dbReference>
<keyword evidence="1" id="KW-0812">Transmembrane</keyword>
<keyword evidence="1" id="KW-1133">Transmembrane helix</keyword>
<dbReference type="EMBL" id="QMFY01000004">
    <property type="protein sequence ID" value="RAW01392.1"/>
    <property type="molecule type" value="Genomic_DNA"/>
</dbReference>
<dbReference type="AlphaFoldDB" id="A0A364Y3W4"/>
<evidence type="ECO:0000256" key="1">
    <source>
        <dbReference type="SAM" id="Phobius"/>
    </source>
</evidence>
<proteinExistence type="predicted"/>
<evidence type="ECO:0000313" key="3">
    <source>
        <dbReference type="Proteomes" id="UP000251889"/>
    </source>
</evidence>
<accession>A0A364Y3W4</accession>
<keyword evidence="1" id="KW-0472">Membrane</keyword>
<name>A0A364Y3W4_9BACT</name>
<feature type="transmembrane region" description="Helical" evidence="1">
    <location>
        <begin position="97"/>
        <end position="116"/>
    </location>
</feature>
<sequence length="170" mass="18827">MTVKSKTNISMIPDKILYTDGHDVTVTESTFQVRQTAYELRGITKFGLLIRRPDRLPGLILLLVGLVVLLVGLMNFITPSMIADVRIGDSMVSANTIAIWTGVTLTLVGVISMIAVRERYSVRIATAEGEKDAIVSTKREYISQIVDALNRAVNYLQYNSTGTRYLNSTK</sequence>
<reference evidence="2 3" key="1">
    <citation type="submission" date="2018-06" db="EMBL/GenBank/DDBJ databases">
        <title>Chryseolinea flavus sp. nov., a member of the phylum Bacteroidetes isolated from soil.</title>
        <authorList>
            <person name="Li Y."/>
            <person name="Wang J."/>
        </authorList>
    </citation>
    <scope>NUCLEOTIDE SEQUENCE [LARGE SCALE GENOMIC DNA]</scope>
    <source>
        <strain evidence="2 3">SDU1-6</strain>
    </source>
</reference>
<dbReference type="InterPro" id="IPR045629">
    <property type="entry name" value="DUF6232"/>
</dbReference>
<protein>
    <submittedName>
        <fullName evidence="2">Uncharacterized protein</fullName>
    </submittedName>
</protein>
<evidence type="ECO:0000313" key="2">
    <source>
        <dbReference type="EMBL" id="RAW01392.1"/>
    </source>
</evidence>
<organism evidence="2 3">
    <name type="scientific">Pseudochryseolinea flava</name>
    <dbReference type="NCBI Taxonomy" id="2059302"/>
    <lineage>
        <taxon>Bacteria</taxon>
        <taxon>Pseudomonadati</taxon>
        <taxon>Bacteroidota</taxon>
        <taxon>Cytophagia</taxon>
        <taxon>Cytophagales</taxon>
        <taxon>Fulvivirgaceae</taxon>
        <taxon>Pseudochryseolinea</taxon>
    </lineage>
</organism>
<gene>
    <name evidence="2" type="ORF">DQQ10_10850</name>
</gene>
<keyword evidence="3" id="KW-1185">Reference proteome</keyword>